<protein>
    <submittedName>
        <fullName evidence="2">GNAT family N-acetyltransferase</fullName>
    </submittedName>
</protein>
<dbReference type="PANTHER" id="PTHR43792">
    <property type="entry name" value="GNAT FAMILY, PUTATIVE (AFU_ORTHOLOGUE AFUA_3G00765)-RELATED-RELATED"/>
    <property type="match status" value="1"/>
</dbReference>
<dbReference type="Gene3D" id="3.40.630.30">
    <property type="match status" value="1"/>
</dbReference>
<dbReference type="InterPro" id="IPR016181">
    <property type="entry name" value="Acyl_CoA_acyltransferase"/>
</dbReference>
<evidence type="ECO:0000313" key="3">
    <source>
        <dbReference type="Proteomes" id="UP000823937"/>
    </source>
</evidence>
<evidence type="ECO:0000259" key="1">
    <source>
        <dbReference type="Pfam" id="PF13302"/>
    </source>
</evidence>
<dbReference type="InterPro" id="IPR000182">
    <property type="entry name" value="GNAT_dom"/>
</dbReference>
<dbReference type="InterPro" id="IPR051531">
    <property type="entry name" value="N-acetyltransferase"/>
</dbReference>
<dbReference type="PANTHER" id="PTHR43792:SF1">
    <property type="entry name" value="N-ACETYLTRANSFERASE DOMAIN-CONTAINING PROTEIN"/>
    <property type="match status" value="1"/>
</dbReference>
<dbReference type="EMBL" id="DXHX01000009">
    <property type="protein sequence ID" value="HIV73533.1"/>
    <property type="molecule type" value="Genomic_DNA"/>
</dbReference>
<dbReference type="GO" id="GO:0016747">
    <property type="term" value="F:acyltransferase activity, transferring groups other than amino-acyl groups"/>
    <property type="evidence" value="ECO:0007669"/>
    <property type="project" value="InterPro"/>
</dbReference>
<proteinExistence type="predicted"/>
<name>A0A9D1PJA2_9BACI</name>
<dbReference type="Pfam" id="PF13302">
    <property type="entry name" value="Acetyltransf_3"/>
    <property type="match status" value="1"/>
</dbReference>
<dbReference type="SUPFAM" id="SSF55729">
    <property type="entry name" value="Acyl-CoA N-acyltransferases (Nat)"/>
    <property type="match status" value="1"/>
</dbReference>
<feature type="domain" description="N-acetyltransferase" evidence="1">
    <location>
        <begin position="7"/>
        <end position="133"/>
    </location>
</feature>
<comment type="caution">
    <text evidence="2">The sequence shown here is derived from an EMBL/GenBank/DDBJ whole genome shotgun (WGS) entry which is preliminary data.</text>
</comment>
<accession>A0A9D1PJA2</accession>
<dbReference type="Proteomes" id="UP000823937">
    <property type="component" value="Unassembled WGS sequence"/>
</dbReference>
<reference evidence="2" key="1">
    <citation type="journal article" date="2021" name="PeerJ">
        <title>Extensive microbial diversity within the chicken gut microbiome revealed by metagenomics and culture.</title>
        <authorList>
            <person name="Gilroy R."/>
            <person name="Ravi A."/>
            <person name="Getino M."/>
            <person name="Pursley I."/>
            <person name="Horton D.L."/>
            <person name="Alikhan N.F."/>
            <person name="Baker D."/>
            <person name="Gharbi K."/>
            <person name="Hall N."/>
            <person name="Watson M."/>
            <person name="Adriaenssens E.M."/>
            <person name="Foster-Nyarko E."/>
            <person name="Jarju S."/>
            <person name="Secka A."/>
            <person name="Antonio M."/>
            <person name="Oren A."/>
            <person name="Chaudhuri R.R."/>
            <person name="La Ragione R."/>
            <person name="Hildebrand F."/>
            <person name="Pallen M.J."/>
        </authorList>
    </citation>
    <scope>NUCLEOTIDE SEQUENCE</scope>
    <source>
        <strain evidence="2">CHK169-2315</strain>
    </source>
</reference>
<gene>
    <name evidence="2" type="ORF">H9895_00450</name>
</gene>
<reference evidence="2" key="2">
    <citation type="submission" date="2021-04" db="EMBL/GenBank/DDBJ databases">
        <authorList>
            <person name="Gilroy R."/>
        </authorList>
    </citation>
    <scope>NUCLEOTIDE SEQUENCE</scope>
    <source>
        <strain evidence="2">CHK169-2315</strain>
    </source>
</reference>
<sequence length="185" mass="21772">MLKKRELHEVPVLFELSSHPDVYPYVRHKAETSDEFYFLTKQLLEQEDFGTLISRTITDEFEQPIGTINLYDIENNSGFLATWIGKPYFGKGYNQLAKEAFFEELFFLSTIEIIFIKIRKSNARSLRAITKLNYVQYANTLYPDVYDNINKEEEVYDLFVITKEHYSSYVQFAQVGEREEAEVVS</sequence>
<organism evidence="2 3">
    <name type="scientific">Candidatus Pseudogracilibacillus intestinigallinarum</name>
    <dbReference type="NCBI Taxonomy" id="2838742"/>
    <lineage>
        <taxon>Bacteria</taxon>
        <taxon>Bacillati</taxon>
        <taxon>Bacillota</taxon>
        <taxon>Bacilli</taxon>
        <taxon>Bacillales</taxon>
        <taxon>Bacillaceae</taxon>
        <taxon>Pseudogracilibacillus</taxon>
    </lineage>
</organism>
<dbReference type="AlphaFoldDB" id="A0A9D1PJA2"/>
<evidence type="ECO:0000313" key="2">
    <source>
        <dbReference type="EMBL" id="HIV73533.1"/>
    </source>
</evidence>